<dbReference type="EMBL" id="JBBBZM010000601">
    <property type="protein sequence ID" value="KAL0630484.1"/>
    <property type="molecule type" value="Genomic_DNA"/>
</dbReference>
<name>A0ABR3G3I3_9PEZI</name>
<reference evidence="1 2" key="1">
    <citation type="submission" date="2024-02" db="EMBL/GenBank/DDBJ databases">
        <title>Discinaceae phylogenomics.</title>
        <authorList>
            <person name="Dirks A.C."/>
            <person name="James T.Y."/>
        </authorList>
    </citation>
    <scope>NUCLEOTIDE SEQUENCE [LARGE SCALE GENOMIC DNA]</scope>
    <source>
        <strain evidence="1 2">ACD0624</strain>
    </source>
</reference>
<dbReference type="Pfam" id="PF18759">
    <property type="entry name" value="Plavaka"/>
    <property type="match status" value="1"/>
</dbReference>
<accession>A0ABR3G3I3</accession>
<protein>
    <submittedName>
        <fullName evidence="1">Uncharacterized protein</fullName>
    </submittedName>
</protein>
<dbReference type="InterPro" id="IPR041078">
    <property type="entry name" value="Plavaka"/>
</dbReference>
<feature type="non-terminal residue" evidence="1">
    <location>
        <position position="1"/>
    </location>
</feature>
<organism evidence="1 2">
    <name type="scientific">Discina gigas</name>
    <dbReference type="NCBI Taxonomy" id="1032678"/>
    <lineage>
        <taxon>Eukaryota</taxon>
        <taxon>Fungi</taxon>
        <taxon>Dikarya</taxon>
        <taxon>Ascomycota</taxon>
        <taxon>Pezizomycotina</taxon>
        <taxon>Pezizomycetes</taxon>
        <taxon>Pezizales</taxon>
        <taxon>Discinaceae</taxon>
        <taxon>Discina</taxon>
    </lineage>
</organism>
<gene>
    <name evidence="1" type="ORF">Q9L58_010669</name>
</gene>
<keyword evidence="2" id="KW-1185">Reference proteome</keyword>
<sequence>LKTAEVDAQRSRNQVVLDLMIQKMLLGLCGPVATGVQLQYADGQLCLCFPVLYGWVADHLEHVTLQHLKNNCCPVCQVDTSSLGDIWSGQSKFHNHDQYQAKLAHFREAGDVADLDWLQVRGLKALMNSFWQLPKVRPEEMWKPDLLHTIYLGLLKHLMEWVQGFLGKYYCLEQFDVVWKSIPPYSGVTIPKIVYRAVSQWQGKEMRNLGRFLLGALMIALRKPSALEGWAFKHALTCVQALLDFHLMAQYQSHTAEILTYMESYLQSFHNHKDIFLEFRKSKKAKAKATAADKFLRQVQTNAASTAVKPLQASKNRKVAAEDKLEKSDQLRNIYRKESHFNFIKIHLSAHFTGHVKPFENIPRYSTEVGEVSRRKQIKVGYRASNRIHYTKQILEHYAYRQTVTLHAMAIRMVAHGKLPGDLGEQVTDLLNKESLPAWMQ</sequence>
<proteinExistence type="predicted"/>
<evidence type="ECO:0000313" key="1">
    <source>
        <dbReference type="EMBL" id="KAL0630484.1"/>
    </source>
</evidence>
<dbReference type="Proteomes" id="UP001447188">
    <property type="component" value="Unassembled WGS sequence"/>
</dbReference>
<comment type="caution">
    <text evidence="1">The sequence shown here is derived from an EMBL/GenBank/DDBJ whole genome shotgun (WGS) entry which is preliminary data.</text>
</comment>
<evidence type="ECO:0000313" key="2">
    <source>
        <dbReference type="Proteomes" id="UP001447188"/>
    </source>
</evidence>